<name>A0A8X6X6C7_9ARAC</name>
<evidence type="ECO:0000313" key="2">
    <source>
        <dbReference type="Proteomes" id="UP000886998"/>
    </source>
</evidence>
<proteinExistence type="predicted"/>
<evidence type="ECO:0000313" key="1">
    <source>
        <dbReference type="EMBL" id="GFY46211.1"/>
    </source>
</evidence>
<organism evidence="1 2">
    <name type="scientific">Trichonephila inaurata madagascariensis</name>
    <dbReference type="NCBI Taxonomy" id="2747483"/>
    <lineage>
        <taxon>Eukaryota</taxon>
        <taxon>Metazoa</taxon>
        <taxon>Ecdysozoa</taxon>
        <taxon>Arthropoda</taxon>
        <taxon>Chelicerata</taxon>
        <taxon>Arachnida</taxon>
        <taxon>Araneae</taxon>
        <taxon>Araneomorphae</taxon>
        <taxon>Entelegynae</taxon>
        <taxon>Araneoidea</taxon>
        <taxon>Nephilidae</taxon>
        <taxon>Trichonephila</taxon>
        <taxon>Trichonephila inaurata</taxon>
    </lineage>
</organism>
<protein>
    <submittedName>
        <fullName evidence="1">Uncharacterized protein</fullName>
    </submittedName>
</protein>
<keyword evidence="2" id="KW-1185">Reference proteome</keyword>
<sequence>MYFMEKPKACVHYEVHINNNIVSKMAQESSLAFQNPESPLTGPSIWRAASNSDPEISISPFPFPFGPGEEVEIITSPRGLASLLLCQKGGREAN</sequence>
<comment type="caution">
    <text evidence="1">The sequence shown here is derived from an EMBL/GenBank/DDBJ whole genome shotgun (WGS) entry which is preliminary data.</text>
</comment>
<accession>A0A8X6X6C7</accession>
<reference evidence="1" key="1">
    <citation type="submission" date="2020-08" db="EMBL/GenBank/DDBJ databases">
        <title>Multicomponent nature underlies the extraordinary mechanical properties of spider dragline silk.</title>
        <authorList>
            <person name="Kono N."/>
            <person name="Nakamura H."/>
            <person name="Mori M."/>
            <person name="Yoshida Y."/>
            <person name="Ohtoshi R."/>
            <person name="Malay A.D."/>
            <person name="Moran D.A.P."/>
            <person name="Tomita M."/>
            <person name="Numata K."/>
            <person name="Arakawa K."/>
        </authorList>
    </citation>
    <scope>NUCLEOTIDE SEQUENCE</scope>
</reference>
<dbReference type="AlphaFoldDB" id="A0A8X6X6C7"/>
<dbReference type="Proteomes" id="UP000886998">
    <property type="component" value="Unassembled WGS sequence"/>
</dbReference>
<gene>
    <name evidence="1" type="ORF">TNIN_212271</name>
</gene>
<dbReference type="EMBL" id="BMAV01005273">
    <property type="protein sequence ID" value="GFY46211.1"/>
    <property type="molecule type" value="Genomic_DNA"/>
</dbReference>